<protein>
    <submittedName>
        <fullName evidence="2">Uncharacterized protein</fullName>
    </submittedName>
</protein>
<dbReference type="Proteomes" id="UP000031561">
    <property type="component" value="Unassembled WGS sequence"/>
</dbReference>
<keyword evidence="3" id="KW-1185">Reference proteome</keyword>
<keyword evidence="1" id="KW-0472">Membrane</keyword>
<proteinExistence type="predicted"/>
<sequence>MHTPTPPTLETIFKGPGFGFTFLYYFALTALIVAIAAMQILHESPTAPIIYQVGLAFALPFALINALQKQTQRLEIAINAPAPFLQRLNQALQELGYDPVQPLHPEEPLQPEAMGDAPQTWVAQRSGWQTPLAGKIYVATTDHRAVLVSRKSVMQQLSAKL</sequence>
<keyword evidence="1" id="KW-1133">Transmembrane helix</keyword>
<organism evidence="2 3">
    <name type="scientific">Lyngbya confervoides BDU141951</name>
    <dbReference type="NCBI Taxonomy" id="1574623"/>
    <lineage>
        <taxon>Bacteria</taxon>
        <taxon>Bacillati</taxon>
        <taxon>Cyanobacteriota</taxon>
        <taxon>Cyanophyceae</taxon>
        <taxon>Oscillatoriophycideae</taxon>
        <taxon>Oscillatoriales</taxon>
        <taxon>Microcoleaceae</taxon>
        <taxon>Lyngbya</taxon>
    </lineage>
</organism>
<gene>
    <name evidence="2" type="ORF">QQ91_0009120</name>
</gene>
<evidence type="ECO:0000313" key="3">
    <source>
        <dbReference type="Proteomes" id="UP000031561"/>
    </source>
</evidence>
<dbReference type="RefSeq" id="WP_166281741.1">
    <property type="nucleotide sequence ID" value="NZ_JTHE03000051.1"/>
</dbReference>
<keyword evidence="1" id="KW-0812">Transmembrane</keyword>
<evidence type="ECO:0000256" key="1">
    <source>
        <dbReference type="SAM" id="Phobius"/>
    </source>
</evidence>
<feature type="transmembrane region" description="Helical" evidence="1">
    <location>
        <begin position="22"/>
        <end position="42"/>
    </location>
</feature>
<feature type="transmembrane region" description="Helical" evidence="1">
    <location>
        <begin position="48"/>
        <end position="67"/>
    </location>
</feature>
<name>A0ABD4T2M1_9CYAN</name>
<dbReference type="AlphaFoldDB" id="A0ABD4T2M1"/>
<comment type="caution">
    <text evidence="2">The sequence shown here is derived from an EMBL/GenBank/DDBJ whole genome shotgun (WGS) entry which is preliminary data.</text>
</comment>
<reference evidence="2 3" key="1">
    <citation type="journal article" date="2015" name="Genome Announc.">
        <title>Draft Genome Sequence of Filamentous Marine Cyanobacterium Lyngbya confervoides Strain BDU141951.</title>
        <authorList>
            <person name="Chandrababunaidu M.M."/>
            <person name="Sen D."/>
            <person name="Tripathy S."/>
        </authorList>
    </citation>
    <scope>NUCLEOTIDE SEQUENCE [LARGE SCALE GENOMIC DNA]</scope>
    <source>
        <strain evidence="2 3">BDU141951</strain>
    </source>
</reference>
<accession>A0ABD4T2M1</accession>
<evidence type="ECO:0000313" key="2">
    <source>
        <dbReference type="EMBL" id="MCM1982982.1"/>
    </source>
</evidence>
<dbReference type="EMBL" id="JTHE03000051">
    <property type="protein sequence ID" value="MCM1982982.1"/>
    <property type="molecule type" value="Genomic_DNA"/>
</dbReference>